<feature type="chain" id="PRO_5043697928" description="Chemokine interleukin-8-like domain-containing protein" evidence="3">
    <location>
        <begin position="23"/>
        <end position="122"/>
    </location>
</feature>
<dbReference type="EMBL" id="WNYA01000001">
    <property type="protein sequence ID" value="KAG8598863.1"/>
    <property type="molecule type" value="Genomic_DNA"/>
</dbReference>
<organism evidence="5 6">
    <name type="scientific">Engystomops pustulosus</name>
    <name type="common">Tungara frog</name>
    <name type="synonym">Physalaemus pustulosus</name>
    <dbReference type="NCBI Taxonomy" id="76066"/>
    <lineage>
        <taxon>Eukaryota</taxon>
        <taxon>Metazoa</taxon>
        <taxon>Chordata</taxon>
        <taxon>Craniata</taxon>
        <taxon>Vertebrata</taxon>
        <taxon>Euteleostomi</taxon>
        <taxon>Amphibia</taxon>
        <taxon>Batrachia</taxon>
        <taxon>Anura</taxon>
        <taxon>Neobatrachia</taxon>
        <taxon>Hyloidea</taxon>
        <taxon>Leptodactylidae</taxon>
        <taxon>Leiuperinae</taxon>
        <taxon>Engystomops</taxon>
    </lineage>
</organism>
<feature type="signal peptide" evidence="3">
    <location>
        <begin position="1"/>
        <end position="22"/>
    </location>
</feature>
<dbReference type="InterPro" id="IPR001811">
    <property type="entry name" value="Chemokine_IL8-like_dom"/>
</dbReference>
<gene>
    <name evidence="5" type="ORF">GDO81_002769</name>
</gene>
<name>A0AAV7DNV9_ENGPU</name>
<evidence type="ECO:0000256" key="2">
    <source>
        <dbReference type="SAM" id="MobiDB-lite"/>
    </source>
</evidence>
<keyword evidence="6" id="KW-1185">Reference proteome</keyword>
<dbReference type="GO" id="GO:0008009">
    <property type="term" value="F:chemokine activity"/>
    <property type="evidence" value="ECO:0007669"/>
    <property type="project" value="InterPro"/>
</dbReference>
<comment type="caution">
    <text evidence="5">The sequence shown here is derived from an EMBL/GenBank/DDBJ whole genome shotgun (WGS) entry which is preliminary data.</text>
</comment>
<proteinExistence type="predicted"/>
<evidence type="ECO:0000313" key="6">
    <source>
        <dbReference type="Proteomes" id="UP000824782"/>
    </source>
</evidence>
<keyword evidence="3" id="KW-0732">Signal</keyword>
<dbReference type="AlphaFoldDB" id="A0AAV7DNV9"/>
<protein>
    <recommendedName>
        <fullName evidence="4">Chemokine interleukin-8-like domain-containing protein</fullName>
    </recommendedName>
</protein>
<dbReference type="Pfam" id="PF00048">
    <property type="entry name" value="IL8"/>
    <property type="match status" value="1"/>
</dbReference>
<sequence>MTAVRLAAALLCALCITDAAFSISSTRCCTQLGEKISKSLLKKVKSYDIQRLDGTCYLSAVQLHLKHKTLCISPDNKRVQEWISRQGKKSSGNIRTKKKLPGRKKRQGNLKKKIKKLKRLRA</sequence>
<dbReference type="GO" id="GO:0006955">
    <property type="term" value="P:immune response"/>
    <property type="evidence" value="ECO:0007669"/>
    <property type="project" value="InterPro"/>
</dbReference>
<reference evidence="5" key="1">
    <citation type="thesis" date="2020" institute="ProQuest LLC" country="789 East Eisenhower Parkway, Ann Arbor, MI, USA">
        <title>Comparative Genomics and Chromosome Evolution.</title>
        <authorList>
            <person name="Mudd A.B."/>
        </authorList>
    </citation>
    <scope>NUCLEOTIDE SEQUENCE</scope>
    <source>
        <strain evidence="5">237g6f4</strain>
        <tissue evidence="5">Blood</tissue>
    </source>
</reference>
<feature type="domain" description="Chemokine interleukin-8-like" evidence="4">
    <location>
        <begin position="26"/>
        <end position="85"/>
    </location>
</feature>
<dbReference type="Proteomes" id="UP000824782">
    <property type="component" value="Unassembled WGS sequence"/>
</dbReference>
<feature type="region of interest" description="Disordered" evidence="2">
    <location>
        <begin position="83"/>
        <end position="122"/>
    </location>
</feature>
<evidence type="ECO:0000256" key="3">
    <source>
        <dbReference type="SAM" id="SignalP"/>
    </source>
</evidence>
<evidence type="ECO:0000259" key="4">
    <source>
        <dbReference type="Pfam" id="PF00048"/>
    </source>
</evidence>
<keyword evidence="1" id="KW-0202">Cytokine</keyword>
<evidence type="ECO:0000256" key="1">
    <source>
        <dbReference type="ARBA" id="ARBA00022514"/>
    </source>
</evidence>
<dbReference type="SUPFAM" id="SSF54117">
    <property type="entry name" value="Interleukin 8-like chemokines"/>
    <property type="match status" value="1"/>
</dbReference>
<dbReference type="GO" id="GO:0005615">
    <property type="term" value="C:extracellular space"/>
    <property type="evidence" value="ECO:0007669"/>
    <property type="project" value="UniProtKB-KW"/>
</dbReference>
<evidence type="ECO:0000313" key="5">
    <source>
        <dbReference type="EMBL" id="KAG8598863.1"/>
    </source>
</evidence>
<dbReference type="InterPro" id="IPR036048">
    <property type="entry name" value="Interleukin_8-like_sf"/>
</dbReference>
<dbReference type="Gene3D" id="2.40.50.40">
    <property type="match status" value="1"/>
</dbReference>
<feature type="compositionally biased region" description="Basic residues" evidence="2">
    <location>
        <begin position="95"/>
        <end position="122"/>
    </location>
</feature>
<accession>A0AAV7DNV9</accession>